<dbReference type="Gramene" id="OE9A110374T1">
    <property type="protein sequence ID" value="OE9A110374C1"/>
    <property type="gene ID" value="OE9A110374"/>
</dbReference>
<dbReference type="InterPro" id="IPR051058">
    <property type="entry name" value="GDSL_Est/Lipase"/>
</dbReference>
<dbReference type="OrthoDB" id="1600564at2759"/>
<feature type="signal peptide" evidence="4">
    <location>
        <begin position="1"/>
        <end position="23"/>
    </location>
</feature>
<dbReference type="GO" id="GO:0016042">
    <property type="term" value="P:lipid catabolic process"/>
    <property type="evidence" value="ECO:0007669"/>
    <property type="project" value="UniProtKB-KW"/>
</dbReference>
<evidence type="ECO:0000256" key="4">
    <source>
        <dbReference type="SAM" id="SignalP"/>
    </source>
</evidence>
<proteinExistence type="inferred from homology"/>
<comment type="caution">
    <text evidence="5">The sequence shown here is derived from an EMBL/GenBank/DDBJ whole genome shotgun (WGS) entry which is preliminary data.</text>
</comment>
<dbReference type="GO" id="GO:0016788">
    <property type="term" value="F:hydrolase activity, acting on ester bonds"/>
    <property type="evidence" value="ECO:0007669"/>
    <property type="project" value="InterPro"/>
</dbReference>
<dbReference type="CDD" id="cd01837">
    <property type="entry name" value="SGNH_plant_lipase_like"/>
    <property type="match status" value="1"/>
</dbReference>
<dbReference type="InterPro" id="IPR035669">
    <property type="entry name" value="SGNH_plant_lipase-like"/>
</dbReference>
<evidence type="ECO:0000313" key="6">
    <source>
        <dbReference type="Proteomes" id="UP000594638"/>
    </source>
</evidence>
<dbReference type="InterPro" id="IPR001087">
    <property type="entry name" value="GDSL"/>
</dbReference>
<organism evidence="5 6">
    <name type="scientific">Olea europaea subsp. europaea</name>
    <dbReference type="NCBI Taxonomy" id="158383"/>
    <lineage>
        <taxon>Eukaryota</taxon>
        <taxon>Viridiplantae</taxon>
        <taxon>Streptophyta</taxon>
        <taxon>Embryophyta</taxon>
        <taxon>Tracheophyta</taxon>
        <taxon>Spermatophyta</taxon>
        <taxon>Magnoliopsida</taxon>
        <taxon>eudicotyledons</taxon>
        <taxon>Gunneridae</taxon>
        <taxon>Pentapetalae</taxon>
        <taxon>asterids</taxon>
        <taxon>lamiids</taxon>
        <taxon>Lamiales</taxon>
        <taxon>Oleaceae</taxon>
        <taxon>Oleeae</taxon>
        <taxon>Olea</taxon>
    </lineage>
</organism>
<evidence type="ECO:0000313" key="5">
    <source>
        <dbReference type="EMBL" id="CAA2994519.1"/>
    </source>
</evidence>
<dbReference type="EMBL" id="CACTIH010005475">
    <property type="protein sequence ID" value="CAA2994519.1"/>
    <property type="molecule type" value="Genomic_DNA"/>
</dbReference>
<accession>A0A8S0SSJ8</accession>
<evidence type="ECO:0000256" key="3">
    <source>
        <dbReference type="ARBA" id="ARBA00022963"/>
    </source>
</evidence>
<keyword evidence="4" id="KW-0732">Signal</keyword>
<dbReference type="AlphaFoldDB" id="A0A8S0SSJ8"/>
<gene>
    <name evidence="5" type="ORF">OLEA9_A110374</name>
</gene>
<dbReference type="PANTHER" id="PTHR45648">
    <property type="entry name" value="GDSL LIPASE/ACYLHYDROLASE FAMILY PROTEIN (AFU_ORTHOLOGUE AFUA_4G14700)"/>
    <property type="match status" value="1"/>
</dbReference>
<comment type="similarity">
    <text evidence="1">Belongs to the 'GDSL' lipolytic enzyme family.</text>
</comment>
<dbReference type="Gene3D" id="3.40.50.1110">
    <property type="entry name" value="SGNH hydrolase"/>
    <property type="match status" value="1"/>
</dbReference>
<name>A0A8S0SSJ8_OLEEU</name>
<keyword evidence="6" id="KW-1185">Reference proteome</keyword>
<dbReference type="InterPro" id="IPR036514">
    <property type="entry name" value="SGNH_hydro_sf"/>
</dbReference>
<evidence type="ECO:0000256" key="2">
    <source>
        <dbReference type="ARBA" id="ARBA00022801"/>
    </source>
</evidence>
<keyword evidence="2" id="KW-0378">Hydrolase</keyword>
<evidence type="ECO:0000256" key="1">
    <source>
        <dbReference type="ARBA" id="ARBA00008668"/>
    </source>
</evidence>
<sequence length="351" mass="38642">MANFSCFFLFFLVLYFANSYSKAQSVPAIYVFGDSLVDVGNNKHLPLSLLRADLPHNGVDYPGGKPTGRFSNGKNSADFLAEKLGLTTAPPYLSQPNDVFVKGVNFASGGAGIFNATNEDVIKQTIPLPIQLGYFSLVHQRLVKQLGTASAQEHLSKSLFPVVIGSNDLINFSKSKNTPQQFVNLMVSSLKEVLKGLHGLGARKFLVVGTSPIGCAPKQRFQSTTNECNAEVNSLSKNYNQGLQSMLQDLKSELKDMHYSYLDTYSIFTNFMDNPTTYGFNETKAACCGLGKLKARVPCTPVSEYCSNRSNHVFWDIYHPTQTTAHTFINILFSDSRECVTPVTIQQLIAI</sequence>
<keyword evidence="3" id="KW-0442">Lipid degradation</keyword>
<feature type="chain" id="PRO_5035835420" evidence="4">
    <location>
        <begin position="24"/>
        <end position="351"/>
    </location>
</feature>
<dbReference type="Proteomes" id="UP000594638">
    <property type="component" value="Unassembled WGS sequence"/>
</dbReference>
<dbReference type="PANTHER" id="PTHR45648:SF106">
    <property type="entry name" value="ANTHER-SPECIFIC PROLINE-RICH PROTEIN APG"/>
    <property type="match status" value="1"/>
</dbReference>
<dbReference type="SUPFAM" id="SSF52266">
    <property type="entry name" value="SGNH hydrolase"/>
    <property type="match status" value="1"/>
</dbReference>
<dbReference type="Pfam" id="PF00657">
    <property type="entry name" value="Lipase_GDSL"/>
    <property type="match status" value="1"/>
</dbReference>
<reference evidence="5 6" key="1">
    <citation type="submission" date="2019-12" db="EMBL/GenBank/DDBJ databases">
        <authorList>
            <person name="Alioto T."/>
            <person name="Alioto T."/>
            <person name="Gomez Garrido J."/>
        </authorList>
    </citation>
    <scope>NUCLEOTIDE SEQUENCE [LARGE SCALE GENOMIC DNA]</scope>
</reference>
<keyword evidence="3" id="KW-0443">Lipid metabolism</keyword>
<protein>
    <submittedName>
        <fullName evidence="5">GDSL esterase lipase At5g55050-like</fullName>
    </submittedName>
</protein>